<reference evidence="2" key="1">
    <citation type="submission" date="2020-02" db="EMBL/GenBank/DDBJ databases">
        <authorList>
            <person name="Meier V. D."/>
        </authorList>
    </citation>
    <scope>NUCLEOTIDE SEQUENCE</scope>
    <source>
        <strain evidence="2">AVDCRST_MAG82</strain>
    </source>
</reference>
<feature type="non-terminal residue" evidence="2">
    <location>
        <position position="1"/>
    </location>
</feature>
<sequence length="235" mass="25551">RRDVPERGLLGGPEEHRDLHGGERGPRVHHRARHRARDQPGLQGSRPRAGRGPGTVGLPDGHLRGDVAPDVPGPDRRHQRGGQRHRPDQRADPLRHDAAAPRGDLRRRLEDDAFYGAAAPRGTADHPRRGLRGGARGRGERDAALLPHHDAAAQGHDPGRGPVPHARRLPGLRPVLGDERPAARVPEHVRVQEREGQPAPVRAGERGIGLHLRDGVLDRPDLYQGLRHADLGGGV</sequence>
<gene>
    <name evidence="2" type="ORF">AVDCRST_MAG82-1622</name>
</gene>
<evidence type="ECO:0000256" key="1">
    <source>
        <dbReference type="SAM" id="MobiDB-lite"/>
    </source>
</evidence>
<feature type="compositionally biased region" description="Basic and acidic residues" evidence="1">
    <location>
        <begin position="13"/>
        <end position="26"/>
    </location>
</feature>
<accession>A0A6J4PZK1</accession>
<dbReference type="EMBL" id="CADCVA010000232">
    <property type="protein sequence ID" value="CAA9423717.1"/>
    <property type="molecule type" value="Genomic_DNA"/>
</dbReference>
<feature type="compositionally biased region" description="Basic residues" evidence="1">
    <location>
        <begin position="27"/>
        <end position="36"/>
    </location>
</feature>
<organism evidence="2">
    <name type="scientific">uncultured Rubrobacteraceae bacterium</name>
    <dbReference type="NCBI Taxonomy" id="349277"/>
    <lineage>
        <taxon>Bacteria</taxon>
        <taxon>Bacillati</taxon>
        <taxon>Actinomycetota</taxon>
        <taxon>Rubrobacteria</taxon>
        <taxon>Rubrobacterales</taxon>
        <taxon>Rubrobacteraceae</taxon>
        <taxon>environmental samples</taxon>
    </lineage>
</organism>
<feature type="region of interest" description="Disordered" evidence="1">
    <location>
        <begin position="1"/>
        <end position="142"/>
    </location>
</feature>
<evidence type="ECO:0000313" key="2">
    <source>
        <dbReference type="EMBL" id="CAA9423717.1"/>
    </source>
</evidence>
<proteinExistence type="predicted"/>
<dbReference type="AlphaFoldDB" id="A0A6J4PZK1"/>
<feature type="non-terminal residue" evidence="2">
    <location>
        <position position="235"/>
    </location>
</feature>
<protein>
    <submittedName>
        <fullName evidence="2">Maltodextrin ABC transporter, permease protein MdxF</fullName>
    </submittedName>
</protein>
<feature type="compositionally biased region" description="Basic and acidic residues" evidence="1">
    <location>
        <begin position="85"/>
        <end position="111"/>
    </location>
</feature>
<name>A0A6J4PZK1_9ACTN</name>